<dbReference type="Proteomes" id="UP001595692">
    <property type="component" value="Unassembled WGS sequence"/>
</dbReference>
<organism evidence="4 5">
    <name type="scientific">Pseudaeromonas sharmana</name>
    <dbReference type="NCBI Taxonomy" id="328412"/>
    <lineage>
        <taxon>Bacteria</taxon>
        <taxon>Pseudomonadati</taxon>
        <taxon>Pseudomonadota</taxon>
        <taxon>Gammaproteobacteria</taxon>
        <taxon>Aeromonadales</taxon>
        <taxon>Aeromonadaceae</taxon>
        <taxon>Pseudaeromonas</taxon>
    </lineage>
</organism>
<dbReference type="InterPro" id="IPR019734">
    <property type="entry name" value="TPR_rpt"/>
</dbReference>
<dbReference type="InterPro" id="IPR036465">
    <property type="entry name" value="vWFA_dom_sf"/>
</dbReference>
<reference evidence="5" key="1">
    <citation type="journal article" date="2019" name="Int. J. Syst. Evol. Microbiol.">
        <title>The Global Catalogue of Microorganisms (GCM) 10K type strain sequencing project: providing services to taxonomists for standard genome sequencing and annotation.</title>
        <authorList>
            <consortium name="The Broad Institute Genomics Platform"/>
            <consortium name="The Broad Institute Genome Sequencing Center for Infectious Disease"/>
            <person name="Wu L."/>
            <person name="Ma J."/>
        </authorList>
    </citation>
    <scope>NUCLEOTIDE SEQUENCE [LARGE SCALE GENOMIC DNA]</scope>
    <source>
        <strain evidence="5">CCUG 54939</strain>
    </source>
</reference>
<gene>
    <name evidence="4" type="ORF">ACFOSS_10005</name>
</gene>
<dbReference type="InterPro" id="IPR002035">
    <property type="entry name" value="VWF_A"/>
</dbReference>
<feature type="region of interest" description="Disordered" evidence="2">
    <location>
        <begin position="437"/>
        <end position="490"/>
    </location>
</feature>
<dbReference type="PROSITE" id="PS50005">
    <property type="entry name" value="TPR"/>
    <property type="match status" value="1"/>
</dbReference>
<evidence type="ECO:0000313" key="4">
    <source>
        <dbReference type="EMBL" id="MFC3913796.1"/>
    </source>
</evidence>
<dbReference type="SUPFAM" id="SSF53300">
    <property type="entry name" value="vWA-like"/>
    <property type="match status" value="1"/>
</dbReference>
<keyword evidence="5" id="KW-1185">Reference proteome</keyword>
<dbReference type="PANTHER" id="PTHR22550">
    <property type="entry name" value="SPORE GERMINATION PROTEIN"/>
    <property type="match status" value="1"/>
</dbReference>
<sequence length="490" mass="55213">MADWTLLRPYWGLIWCVPLVLQLWHWHRQHSGQSFINSRLLGYLRQQGEQQASRPLRWLWLPWTLLILALMGPAHRQPSPLYQRDDIWIWMLDVSRSMQADDLPPNRLLQARYRLMELLALADGRRIALIAYAGDAYLITPPTDDVQTLSHMLRELEPDVMPVAGSAPERAVQLALALQARNAQARTELLLITDDMTAPQANRISQLLRPTGQPLDIMAVGTPQGAAIPLTGGGLLRDRHGQVVIARTPLTQLAQLAADTQGRIIDTQADVSLLQHFAAQAQGSAHRLDLHNQQWQDLGFWLLPALLPLAWLFRRGWLFVCLLLPAVWHPHSAMADNLAASQAYRQGDYVSAARQFDDARWRGHALYRSGDFAGAILAYRDAQPDAETCYNLGNAYAQQLAFEEAIAAYDQALQLDPSLQDARLNRELVLAWLAQQTTTQPARKRPTPTPAVPDDTSLLPNQAADPGNLMRNRLQLQQQRRQTREGAQPW</sequence>
<feature type="compositionally biased region" description="Low complexity" evidence="2">
    <location>
        <begin position="471"/>
        <end position="480"/>
    </location>
</feature>
<accession>A0ABV8CNV8</accession>
<evidence type="ECO:0000313" key="5">
    <source>
        <dbReference type="Proteomes" id="UP001595692"/>
    </source>
</evidence>
<feature type="domain" description="VWFA" evidence="3">
    <location>
        <begin position="91"/>
        <end position="194"/>
    </location>
</feature>
<dbReference type="InterPro" id="IPR011990">
    <property type="entry name" value="TPR-like_helical_dom_sf"/>
</dbReference>
<dbReference type="Gene3D" id="3.40.50.410">
    <property type="entry name" value="von Willebrand factor, type A domain"/>
    <property type="match status" value="1"/>
</dbReference>
<dbReference type="Pfam" id="PF13519">
    <property type="entry name" value="VWA_2"/>
    <property type="match status" value="1"/>
</dbReference>
<name>A0ABV8CNV8_9GAMM</name>
<dbReference type="Pfam" id="PF00515">
    <property type="entry name" value="TPR_1"/>
    <property type="match status" value="1"/>
</dbReference>
<protein>
    <submittedName>
        <fullName evidence="4">VWA domain-containing protein</fullName>
    </submittedName>
</protein>
<dbReference type="EMBL" id="JBHSAF010000014">
    <property type="protein sequence ID" value="MFC3913796.1"/>
    <property type="molecule type" value="Genomic_DNA"/>
</dbReference>
<comment type="caution">
    <text evidence="4">The sequence shown here is derived from an EMBL/GenBank/DDBJ whole genome shotgun (WGS) entry which is preliminary data.</text>
</comment>
<keyword evidence="1" id="KW-0802">TPR repeat</keyword>
<dbReference type="SUPFAM" id="SSF48452">
    <property type="entry name" value="TPR-like"/>
    <property type="match status" value="1"/>
</dbReference>
<dbReference type="InterPro" id="IPR050768">
    <property type="entry name" value="UPF0353/GerABKA_families"/>
</dbReference>
<feature type="repeat" description="TPR" evidence="1">
    <location>
        <begin position="386"/>
        <end position="419"/>
    </location>
</feature>
<dbReference type="RefSeq" id="WP_377152204.1">
    <property type="nucleotide sequence ID" value="NZ_JBHSAF010000014.1"/>
</dbReference>
<proteinExistence type="predicted"/>
<dbReference type="Gene3D" id="1.25.40.10">
    <property type="entry name" value="Tetratricopeptide repeat domain"/>
    <property type="match status" value="1"/>
</dbReference>
<dbReference type="SMART" id="SM00028">
    <property type="entry name" value="TPR"/>
    <property type="match status" value="1"/>
</dbReference>
<dbReference type="PROSITE" id="PS50293">
    <property type="entry name" value="TPR_REGION"/>
    <property type="match status" value="1"/>
</dbReference>
<evidence type="ECO:0000256" key="2">
    <source>
        <dbReference type="SAM" id="MobiDB-lite"/>
    </source>
</evidence>
<evidence type="ECO:0000256" key="1">
    <source>
        <dbReference type="PROSITE-ProRule" id="PRU00339"/>
    </source>
</evidence>
<evidence type="ECO:0000259" key="3">
    <source>
        <dbReference type="Pfam" id="PF13519"/>
    </source>
</evidence>
<dbReference type="PANTHER" id="PTHR22550:SF14">
    <property type="entry name" value="VWFA DOMAIN-CONTAINING PROTEIN"/>
    <property type="match status" value="1"/>
</dbReference>